<comment type="caution">
    <text evidence="3">The sequence shown here is derived from an EMBL/GenBank/DDBJ whole genome shotgun (WGS) entry which is preliminary data.</text>
</comment>
<evidence type="ECO:0000313" key="3">
    <source>
        <dbReference type="EMBL" id="KAG5185295.1"/>
    </source>
</evidence>
<name>A0A835Z1F8_9STRA</name>
<sequence>MAAAAAAVAGAAAAAAMVVLVSSAAAEILPAFTLRPVSTLLEPFHQQQQIAQLIVAFVKARQRAAQTPVDAMQHLAKLASAWNSTSRCSIPPFAPHSGQPDMDALGAGSCVLAAVSVLYGSDVCGGGGSRARHAAAALSMPPQPSQRGTALSSRH</sequence>
<feature type="compositionally biased region" description="Polar residues" evidence="1">
    <location>
        <begin position="145"/>
        <end position="155"/>
    </location>
</feature>
<evidence type="ECO:0000256" key="2">
    <source>
        <dbReference type="SAM" id="SignalP"/>
    </source>
</evidence>
<keyword evidence="2" id="KW-0732">Signal</keyword>
<feature type="region of interest" description="Disordered" evidence="1">
    <location>
        <begin position="135"/>
        <end position="155"/>
    </location>
</feature>
<evidence type="ECO:0000256" key="1">
    <source>
        <dbReference type="SAM" id="MobiDB-lite"/>
    </source>
</evidence>
<protein>
    <submittedName>
        <fullName evidence="3">Uncharacterized protein</fullName>
    </submittedName>
</protein>
<dbReference type="AlphaFoldDB" id="A0A835Z1F8"/>
<reference evidence="3" key="1">
    <citation type="submission" date="2021-02" db="EMBL/GenBank/DDBJ databases">
        <title>First Annotated Genome of the Yellow-green Alga Tribonema minus.</title>
        <authorList>
            <person name="Mahan K.M."/>
        </authorList>
    </citation>
    <scope>NUCLEOTIDE SEQUENCE</scope>
    <source>
        <strain evidence="3">UTEX B ZZ1240</strain>
    </source>
</reference>
<gene>
    <name evidence="3" type="ORF">JKP88DRAFT_219250</name>
</gene>
<feature type="chain" id="PRO_5032711597" evidence="2">
    <location>
        <begin position="27"/>
        <end position="155"/>
    </location>
</feature>
<dbReference type="Proteomes" id="UP000664859">
    <property type="component" value="Unassembled WGS sequence"/>
</dbReference>
<accession>A0A835Z1F8</accession>
<organism evidence="3 4">
    <name type="scientific">Tribonema minus</name>
    <dbReference type="NCBI Taxonomy" id="303371"/>
    <lineage>
        <taxon>Eukaryota</taxon>
        <taxon>Sar</taxon>
        <taxon>Stramenopiles</taxon>
        <taxon>Ochrophyta</taxon>
        <taxon>PX clade</taxon>
        <taxon>Xanthophyceae</taxon>
        <taxon>Tribonematales</taxon>
        <taxon>Tribonemataceae</taxon>
        <taxon>Tribonema</taxon>
    </lineage>
</organism>
<evidence type="ECO:0000313" key="4">
    <source>
        <dbReference type="Proteomes" id="UP000664859"/>
    </source>
</evidence>
<dbReference type="EMBL" id="JAFCMP010000135">
    <property type="protein sequence ID" value="KAG5185295.1"/>
    <property type="molecule type" value="Genomic_DNA"/>
</dbReference>
<proteinExistence type="predicted"/>
<feature type="signal peptide" evidence="2">
    <location>
        <begin position="1"/>
        <end position="26"/>
    </location>
</feature>
<keyword evidence="4" id="KW-1185">Reference proteome</keyword>